<dbReference type="AlphaFoldDB" id="A0A9P8L2C1"/>
<proteinExistence type="predicted"/>
<evidence type="ECO:0000256" key="2">
    <source>
        <dbReference type="ARBA" id="ARBA00022801"/>
    </source>
</evidence>
<dbReference type="GO" id="GO:0005634">
    <property type="term" value="C:nucleus"/>
    <property type="evidence" value="ECO:0007669"/>
    <property type="project" value="TreeGrafter"/>
</dbReference>
<dbReference type="Proteomes" id="UP000698800">
    <property type="component" value="Unassembled WGS sequence"/>
</dbReference>
<gene>
    <name evidence="5" type="ORF">FGG08_006060</name>
</gene>
<dbReference type="InterPro" id="IPR038718">
    <property type="entry name" value="SNF2-like_sf"/>
</dbReference>
<name>A0A9P8L2C1_9PEZI</name>
<dbReference type="InterPro" id="IPR000330">
    <property type="entry name" value="SNF2_N"/>
</dbReference>
<dbReference type="GO" id="GO:0005524">
    <property type="term" value="F:ATP binding"/>
    <property type="evidence" value="ECO:0007669"/>
    <property type="project" value="UniProtKB-KW"/>
</dbReference>
<protein>
    <recommendedName>
        <fullName evidence="4">SNF2 N-terminal domain-containing protein</fullName>
    </recommendedName>
</protein>
<evidence type="ECO:0000256" key="3">
    <source>
        <dbReference type="ARBA" id="ARBA00022840"/>
    </source>
</evidence>
<feature type="domain" description="SNF2 N-terminal" evidence="4">
    <location>
        <begin position="220"/>
        <end position="283"/>
    </location>
</feature>
<dbReference type="PANTHER" id="PTHR45626">
    <property type="entry name" value="TRANSCRIPTION TERMINATION FACTOR 2-RELATED"/>
    <property type="match status" value="1"/>
</dbReference>
<comment type="caution">
    <text evidence="5">The sequence shown here is derived from an EMBL/GenBank/DDBJ whole genome shotgun (WGS) entry which is preliminary data.</text>
</comment>
<dbReference type="Gene3D" id="3.40.50.10810">
    <property type="entry name" value="Tandem AAA-ATPase domain"/>
    <property type="match status" value="1"/>
</dbReference>
<keyword evidence="6" id="KW-1185">Reference proteome</keyword>
<dbReference type="GO" id="GO:0016787">
    <property type="term" value="F:hydrolase activity"/>
    <property type="evidence" value="ECO:0007669"/>
    <property type="project" value="UniProtKB-KW"/>
</dbReference>
<dbReference type="SUPFAM" id="SSF52540">
    <property type="entry name" value="P-loop containing nucleoside triphosphate hydrolases"/>
    <property type="match status" value="1"/>
</dbReference>
<dbReference type="PANTHER" id="PTHR45626:SF52">
    <property type="entry name" value="SINGLE-STRANDED DNA-DEPENDENT ATPASE (EUROFUNG)"/>
    <property type="match status" value="1"/>
</dbReference>
<keyword evidence="2" id="KW-0378">Hydrolase</keyword>
<evidence type="ECO:0000313" key="5">
    <source>
        <dbReference type="EMBL" id="KAH0537127.1"/>
    </source>
</evidence>
<keyword evidence="3" id="KW-0067">ATP-binding</keyword>
<dbReference type="GO" id="GO:0008094">
    <property type="term" value="F:ATP-dependent activity, acting on DNA"/>
    <property type="evidence" value="ECO:0007669"/>
    <property type="project" value="TreeGrafter"/>
</dbReference>
<sequence>MRNPRKRGRDISVDNVPAKRVLAGDNEDSGTELAADDIDVLMADAIAPTRAEGICYGAMGNTTPADFAVLDLVTTAHLHSLRQFSDLSFIAIVSSSWLSSVPRKATHKKTIINLTVNVMGPEAYADDVGEAVAAASGYFQHPVFLEAGISYINPHYFYPGNQKSDLRHLIGPAKTDSRVMRIFDGIENVLESLDNPSSLPVSLEGKDVSLAINQCLIDTQLKRRFQSQTLSVYDFHGESRAKTCEALADYDVVLTTYHTLAADWKGHRVLQDTRWFRVVLDEGE</sequence>
<dbReference type="InterPro" id="IPR050628">
    <property type="entry name" value="SNF2_RAD54_helicase_TF"/>
</dbReference>
<evidence type="ECO:0000256" key="1">
    <source>
        <dbReference type="ARBA" id="ARBA00022741"/>
    </source>
</evidence>
<accession>A0A9P8L2C1</accession>
<dbReference type="InterPro" id="IPR027417">
    <property type="entry name" value="P-loop_NTPase"/>
</dbReference>
<evidence type="ECO:0000259" key="4">
    <source>
        <dbReference type="Pfam" id="PF00176"/>
    </source>
</evidence>
<reference evidence="5" key="1">
    <citation type="submission" date="2021-03" db="EMBL/GenBank/DDBJ databases">
        <title>Comparative genomics and phylogenomic investigation of the class Geoglossomycetes provide insights into ecological specialization and systematics.</title>
        <authorList>
            <person name="Melie T."/>
            <person name="Pirro S."/>
            <person name="Miller A.N."/>
            <person name="Quandt A."/>
        </authorList>
    </citation>
    <scope>NUCLEOTIDE SEQUENCE</scope>
    <source>
        <strain evidence="5">GBOQ0MN5Z8</strain>
    </source>
</reference>
<dbReference type="EMBL" id="JAGHQL010000161">
    <property type="protein sequence ID" value="KAH0537127.1"/>
    <property type="molecule type" value="Genomic_DNA"/>
</dbReference>
<dbReference type="GO" id="GO:0006281">
    <property type="term" value="P:DNA repair"/>
    <property type="evidence" value="ECO:0007669"/>
    <property type="project" value="TreeGrafter"/>
</dbReference>
<keyword evidence="1" id="KW-0547">Nucleotide-binding</keyword>
<organism evidence="5 6">
    <name type="scientific">Glutinoglossum americanum</name>
    <dbReference type="NCBI Taxonomy" id="1670608"/>
    <lineage>
        <taxon>Eukaryota</taxon>
        <taxon>Fungi</taxon>
        <taxon>Dikarya</taxon>
        <taxon>Ascomycota</taxon>
        <taxon>Pezizomycotina</taxon>
        <taxon>Geoglossomycetes</taxon>
        <taxon>Geoglossales</taxon>
        <taxon>Geoglossaceae</taxon>
        <taxon>Glutinoglossum</taxon>
    </lineage>
</organism>
<evidence type="ECO:0000313" key="6">
    <source>
        <dbReference type="Proteomes" id="UP000698800"/>
    </source>
</evidence>
<dbReference type="Pfam" id="PF00176">
    <property type="entry name" value="SNF2-rel_dom"/>
    <property type="match status" value="1"/>
</dbReference>
<dbReference type="OrthoDB" id="448448at2759"/>